<reference evidence="3" key="1">
    <citation type="submission" date="2020-06" db="EMBL/GenBank/DDBJ databases">
        <title>WGS assembly of Ceratodon purpureus strain R40.</title>
        <authorList>
            <person name="Carey S.B."/>
            <person name="Jenkins J."/>
            <person name="Shu S."/>
            <person name="Lovell J.T."/>
            <person name="Sreedasyam A."/>
            <person name="Maumus F."/>
            <person name="Tiley G.P."/>
            <person name="Fernandez-Pozo N."/>
            <person name="Barry K."/>
            <person name="Chen C."/>
            <person name="Wang M."/>
            <person name="Lipzen A."/>
            <person name="Daum C."/>
            <person name="Saski C.A."/>
            <person name="Payton A.C."/>
            <person name="Mcbreen J.C."/>
            <person name="Conrad R.E."/>
            <person name="Kollar L.M."/>
            <person name="Olsson S."/>
            <person name="Huttunen S."/>
            <person name="Landis J.B."/>
            <person name="Wickett N.J."/>
            <person name="Johnson M.G."/>
            <person name="Rensing S.A."/>
            <person name="Grimwood J."/>
            <person name="Schmutz J."/>
            <person name="Mcdaniel S.F."/>
        </authorList>
    </citation>
    <scope>NUCLEOTIDE SEQUENCE</scope>
    <source>
        <strain evidence="3">R40</strain>
    </source>
</reference>
<gene>
    <name evidence="3" type="ORF">KC19_3G067800</name>
</gene>
<proteinExistence type="predicted"/>
<evidence type="ECO:0000313" key="4">
    <source>
        <dbReference type="Proteomes" id="UP000822688"/>
    </source>
</evidence>
<feature type="compositionally biased region" description="Polar residues" evidence="1">
    <location>
        <begin position="312"/>
        <end position="325"/>
    </location>
</feature>
<dbReference type="PANTHER" id="PTHR31355">
    <property type="entry name" value="MICROTUBULE-ASSOCIATED PROTEIN TORTIFOLIA1"/>
    <property type="match status" value="1"/>
</dbReference>
<keyword evidence="4" id="KW-1185">Reference proteome</keyword>
<comment type="caution">
    <text evidence="3">The sequence shown here is derived from an EMBL/GenBank/DDBJ whole genome shotgun (WGS) entry which is preliminary data.</text>
</comment>
<feature type="region of interest" description="Disordered" evidence="1">
    <location>
        <begin position="739"/>
        <end position="761"/>
    </location>
</feature>
<organism evidence="3 4">
    <name type="scientific">Ceratodon purpureus</name>
    <name type="common">Fire moss</name>
    <name type="synonym">Dicranum purpureum</name>
    <dbReference type="NCBI Taxonomy" id="3225"/>
    <lineage>
        <taxon>Eukaryota</taxon>
        <taxon>Viridiplantae</taxon>
        <taxon>Streptophyta</taxon>
        <taxon>Embryophyta</taxon>
        <taxon>Bryophyta</taxon>
        <taxon>Bryophytina</taxon>
        <taxon>Bryopsida</taxon>
        <taxon>Dicranidae</taxon>
        <taxon>Pseudoditrichales</taxon>
        <taxon>Ditrichaceae</taxon>
        <taxon>Ceratodon</taxon>
    </lineage>
</organism>
<dbReference type="Proteomes" id="UP000822688">
    <property type="component" value="Chromosome 3"/>
</dbReference>
<dbReference type="Pfam" id="PF24714">
    <property type="entry name" value="TOR1L1_N"/>
    <property type="match status" value="1"/>
</dbReference>
<dbReference type="InterPro" id="IPR016024">
    <property type="entry name" value="ARM-type_fold"/>
</dbReference>
<dbReference type="Pfam" id="PF24713">
    <property type="entry name" value="TOR1L1_C"/>
    <property type="match status" value="1"/>
</dbReference>
<sequence length="902" mass="97724">MAMAGGPLMRGGRRGAGQAIGKAALLIELKNRILATLHKLSDRDTQQLAVEELERIAQNLTPEGIALFLACLYDTDAQQKSVVRRECIRLSGTLASLHGDLLACHLPKMVGNIMRRLKDPDSNIRDACVETIGILASQIGGADACSAINVFLKPLLEALAEQHRNLQTGASMCLARVIECIKDPHPPTLQRLCPRIVKMLASPNFLAKASLLNAVGVMVQVPGMVSPSQLPVLLASVQEELDSSEWAVRKAAAETLSSMATAAGTALASYRGCVLAALENGRFDKVKPVRDSVTEALQLWKAYAAYDPNAPQGATQSGFHESASPTRFCDGDTTPPKNERRNSFLMKSGGSVNSSFSDTCGRPKSMPDRRANAVRKRTPGLSDKKANPDFFRKLEGVRDSIDWQYDIPAPCDSPQKGSPRAGVASCENLVNHGNCTDSALGAATPPPSACGAAETLELISIKVKGEDLHHDQEEVGQLNPPEENGEIACNGHQALKTAGTLEIPVTWEDQQANDHQNGEYGSKRDANVSSMNGADKTALDMIAIHRHFHSLERQQLSVMEMLQDSMVRVHESMQDLEGRVSRLEQIVDDMAHSSGNTEERCPIGESQTFQGGHTLRNYLSGNGYPSGKVSEENAVPPSLRSQDSLEKMTESTCGDSEEFTFGTGHQMPEAERLRRPNVLASINPLQKSIREDGETLEQVGNRRVVDRGGGLLPQGEGPSARSVWHASKDEAIAAIRGASVPSKPHNHRKHSGRDFNTDQKPHRVAGGPFWMMWSRAMESVRSGDLDQAYGEIIGSNDELLLVRLMGRTGPVLDQLGAATVSQLMGSIKQFLQQQSFLDCVIPWLQQVSDLVSSKGPNALGLMGEAKKDLVFALQEATSMEYAQSWMGAKIAELAEHLGNAWS</sequence>
<dbReference type="InterPro" id="IPR033337">
    <property type="entry name" value="TORTIFOLIA1/SINE1-2"/>
</dbReference>
<evidence type="ECO:0000259" key="2">
    <source>
        <dbReference type="SMART" id="SM01349"/>
    </source>
</evidence>
<dbReference type="SMART" id="SM01349">
    <property type="entry name" value="TOG"/>
    <property type="match status" value="1"/>
</dbReference>
<dbReference type="FunFam" id="1.25.10.10:FF:000549">
    <property type="entry name" value="ARM repeat superfamily protein"/>
    <property type="match status" value="1"/>
</dbReference>
<dbReference type="Gene3D" id="1.25.10.10">
    <property type="entry name" value="Leucine-rich Repeat Variant"/>
    <property type="match status" value="2"/>
</dbReference>
<dbReference type="InterPro" id="IPR057600">
    <property type="entry name" value="TORTIFOLIA1/SINE1-2_N"/>
</dbReference>
<feature type="region of interest" description="Disordered" evidence="1">
    <location>
        <begin position="311"/>
        <end position="387"/>
    </location>
</feature>
<evidence type="ECO:0000256" key="1">
    <source>
        <dbReference type="SAM" id="MobiDB-lite"/>
    </source>
</evidence>
<dbReference type="InterPro" id="IPR034085">
    <property type="entry name" value="TOG"/>
</dbReference>
<feature type="region of interest" description="Disordered" evidence="1">
    <location>
        <begin position="621"/>
        <end position="677"/>
    </location>
</feature>
<feature type="domain" description="TOG" evidence="2">
    <location>
        <begin position="59"/>
        <end position="292"/>
    </location>
</feature>
<dbReference type="SUPFAM" id="SSF48371">
    <property type="entry name" value="ARM repeat"/>
    <property type="match status" value="1"/>
</dbReference>
<accession>A0A8T0IGT1</accession>
<dbReference type="InterPro" id="IPR011989">
    <property type="entry name" value="ARM-like"/>
</dbReference>
<protein>
    <recommendedName>
        <fullName evidence="2">TOG domain-containing protein</fullName>
    </recommendedName>
</protein>
<dbReference type="GO" id="GO:0005874">
    <property type="term" value="C:microtubule"/>
    <property type="evidence" value="ECO:0007669"/>
    <property type="project" value="InterPro"/>
</dbReference>
<dbReference type="AlphaFoldDB" id="A0A8T0IGT1"/>
<name>A0A8T0IGT1_CERPU</name>
<dbReference type="GO" id="GO:0008017">
    <property type="term" value="F:microtubule binding"/>
    <property type="evidence" value="ECO:0007669"/>
    <property type="project" value="InterPro"/>
</dbReference>
<dbReference type="PANTHER" id="PTHR31355:SF7">
    <property type="entry name" value="MICROTUBULE-ASSOCIATED PROTEIN TORTIFOLIA1"/>
    <property type="match status" value="1"/>
</dbReference>
<feature type="compositionally biased region" description="Basic and acidic residues" evidence="1">
    <location>
        <begin position="752"/>
        <end position="761"/>
    </location>
</feature>
<dbReference type="EMBL" id="CM026423">
    <property type="protein sequence ID" value="KAG0582542.1"/>
    <property type="molecule type" value="Genomic_DNA"/>
</dbReference>
<dbReference type="InterPro" id="IPR057599">
    <property type="entry name" value="TORTIFOLIA1/TORL1-2_C"/>
</dbReference>
<feature type="region of interest" description="Disordered" evidence="1">
    <location>
        <begin position="689"/>
        <end position="724"/>
    </location>
</feature>
<evidence type="ECO:0000313" key="3">
    <source>
        <dbReference type="EMBL" id="KAG0582542.1"/>
    </source>
</evidence>